<comment type="subcellular location">
    <subcellularLocation>
        <location evidence="7">Cytoplasm</location>
    </subcellularLocation>
</comment>
<dbReference type="Pfam" id="PF00206">
    <property type="entry name" value="Lyase_1"/>
    <property type="match status" value="1"/>
</dbReference>
<dbReference type="RefSeq" id="WP_066060941.1">
    <property type="nucleotide sequence ID" value="NZ_CP013015.1"/>
</dbReference>
<dbReference type="PANTHER" id="PTHR43814:SF1">
    <property type="entry name" value="ARGININOSUCCINATE LYASE"/>
    <property type="match status" value="1"/>
</dbReference>
<dbReference type="InterPro" id="IPR022761">
    <property type="entry name" value="Fumarate_lyase_N"/>
</dbReference>
<evidence type="ECO:0000256" key="2">
    <source>
        <dbReference type="ARBA" id="ARBA00004941"/>
    </source>
</evidence>
<dbReference type="InterPro" id="IPR029419">
    <property type="entry name" value="Arg_succ_lyase_C"/>
</dbReference>
<dbReference type="PRINTS" id="PR00145">
    <property type="entry name" value="ARGSUCLYASE"/>
</dbReference>
<dbReference type="InterPro" id="IPR008948">
    <property type="entry name" value="L-Aspartase-like"/>
</dbReference>
<gene>
    <name evidence="7" type="primary">argH</name>
    <name evidence="10" type="ORF">HS1_000682</name>
</gene>
<dbReference type="SUPFAM" id="SSF48557">
    <property type="entry name" value="L-aspartase-like"/>
    <property type="match status" value="1"/>
</dbReference>
<dbReference type="CDD" id="cd01359">
    <property type="entry name" value="Argininosuccinate_lyase"/>
    <property type="match status" value="1"/>
</dbReference>
<keyword evidence="11" id="KW-1185">Reference proteome</keyword>
<dbReference type="KEGG" id="daw:HS1_000682"/>
<dbReference type="FunFam" id="1.10.40.30:FF:000001">
    <property type="entry name" value="Argininosuccinate lyase"/>
    <property type="match status" value="1"/>
</dbReference>
<evidence type="ECO:0000256" key="3">
    <source>
        <dbReference type="ARBA" id="ARBA00012338"/>
    </source>
</evidence>
<dbReference type="Gene3D" id="1.10.40.30">
    <property type="entry name" value="Fumarase/aspartase (C-terminal domain)"/>
    <property type="match status" value="1"/>
</dbReference>
<dbReference type="InterPro" id="IPR009049">
    <property type="entry name" value="Argininosuccinate_lyase"/>
</dbReference>
<keyword evidence="7" id="KW-0963">Cytoplasm</keyword>
<dbReference type="Gene3D" id="1.10.275.10">
    <property type="entry name" value="Fumarase/aspartase (N-terminal domain)"/>
    <property type="match status" value="1"/>
</dbReference>
<evidence type="ECO:0000256" key="7">
    <source>
        <dbReference type="HAMAP-Rule" id="MF_00006"/>
    </source>
</evidence>
<feature type="domain" description="Fumarate lyase N-terminal" evidence="8">
    <location>
        <begin position="7"/>
        <end position="301"/>
    </location>
</feature>
<keyword evidence="6 7" id="KW-0456">Lyase</keyword>
<protein>
    <recommendedName>
        <fullName evidence="3 7">Argininosuccinate lyase</fullName>
        <shortName evidence="7">ASAL</shortName>
        <ecNumber evidence="3 7">4.3.2.1</ecNumber>
    </recommendedName>
    <alternativeName>
        <fullName evidence="7">Arginosuccinase</fullName>
    </alternativeName>
</protein>
<dbReference type="Proteomes" id="UP000070560">
    <property type="component" value="Chromosome"/>
</dbReference>
<dbReference type="GO" id="GO:0042450">
    <property type="term" value="P:L-arginine biosynthetic process via ornithine"/>
    <property type="evidence" value="ECO:0007669"/>
    <property type="project" value="UniProtKB-UniRule"/>
</dbReference>
<dbReference type="OrthoDB" id="9769623at2"/>
<evidence type="ECO:0000256" key="6">
    <source>
        <dbReference type="ARBA" id="ARBA00023239"/>
    </source>
</evidence>
<dbReference type="InterPro" id="IPR020557">
    <property type="entry name" value="Fumarate_lyase_CS"/>
</dbReference>
<evidence type="ECO:0000259" key="8">
    <source>
        <dbReference type="Pfam" id="PF00206"/>
    </source>
</evidence>
<organism evidence="10 11">
    <name type="scientific">Desulfofervidus auxilii</name>
    <dbReference type="NCBI Taxonomy" id="1621989"/>
    <lineage>
        <taxon>Bacteria</taxon>
        <taxon>Pseudomonadati</taxon>
        <taxon>Thermodesulfobacteriota</taxon>
        <taxon>Candidatus Desulfofervidia</taxon>
        <taxon>Candidatus Desulfofervidales</taxon>
        <taxon>Candidatus Desulfofervidaceae</taxon>
        <taxon>Candidatus Desulfofervidus</taxon>
    </lineage>
</organism>
<comment type="catalytic activity">
    <reaction evidence="1 7">
        <text>2-(N(omega)-L-arginino)succinate = fumarate + L-arginine</text>
        <dbReference type="Rhea" id="RHEA:24020"/>
        <dbReference type="ChEBI" id="CHEBI:29806"/>
        <dbReference type="ChEBI" id="CHEBI:32682"/>
        <dbReference type="ChEBI" id="CHEBI:57472"/>
        <dbReference type="EC" id="4.3.2.1"/>
    </reaction>
</comment>
<dbReference type="GO" id="GO:0004056">
    <property type="term" value="F:argininosuccinate lyase activity"/>
    <property type="evidence" value="ECO:0007669"/>
    <property type="project" value="UniProtKB-UniRule"/>
</dbReference>
<evidence type="ECO:0000313" key="10">
    <source>
        <dbReference type="EMBL" id="AMM40487.1"/>
    </source>
</evidence>
<evidence type="ECO:0000259" key="9">
    <source>
        <dbReference type="Pfam" id="PF14698"/>
    </source>
</evidence>
<dbReference type="EMBL" id="CP013015">
    <property type="protein sequence ID" value="AMM40487.1"/>
    <property type="molecule type" value="Genomic_DNA"/>
</dbReference>
<evidence type="ECO:0000256" key="4">
    <source>
        <dbReference type="ARBA" id="ARBA00022571"/>
    </source>
</evidence>
<reference evidence="10 11" key="1">
    <citation type="submission" date="2015-10" db="EMBL/GenBank/DDBJ databases">
        <title>Candidatus Desulfofervidus auxilii, a hydrogenotrophic sulfate-reducing bacterium involved in the thermophilic anaerobic oxidation of methane.</title>
        <authorList>
            <person name="Krukenberg V."/>
            <person name="Richter M."/>
            <person name="Wegener G."/>
        </authorList>
    </citation>
    <scope>NUCLEOTIDE SEQUENCE [LARGE SCALE GENOMIC DNA]</scope>
    <source>
        <strain evidence="10 11">HS1</strain>
    </source>
</reference>
<dbReference type="FunFam" id="1.10.275.10:FF:000002">
    <property type="entry name" value="Argininosuccinate lyase"/>
    <property type="match status" value="1"/>
</dbReference>
<dbReference type="HAMAP" id="MF_00006">
    <property type="entry name" value="Arg_succ_lyase"/>
    <property type="match status" value="1"/>
</dbReference>
<sequence length="457" mass="52486">MTKIWGGRFNKKTAKIVEEFTASIHFDKRLFKQDIAGSIAHVKMLSKQGIIPSEEAEKIIQGLKEIEIEIRQGQFPFDIKDEDIHMAIEKRLQEKIGQIAAKLHTARSRNDQIALDMRLYLKEEIEQIIKYIQTFQITLLNVAQSHMDVILPGYTHLQRAQPVLLSHHLLAYIEMFKRDIERLKACYQRVDVMPLGSAALAGTTFPIDRHYVAKLLGFSQVSPNSMDAVSDRDFILEFLANATILSMHLSRMSEELIIWSSQEFGFIEIGDAFCTGSSIMPQKKNPDVAELIRAKTGRIYGNFFSLLTVMKGLPLTYNRDLQEDKEPLFDTIDTIKSALKIIAELWKNIEIKRENMFDATKKGFLLATDLADYLVTKGLAFREAHKKVGEMVKYCQKVGKELETLSLEEMKRFCPLIEEDIKEFLDMTKAVFRRNSYGGTSPEEVRRQIEVLKKELL</sequence>
<dbReference type="AlphaFoldDB" id="A0A7U4QJF9"/>
<comment type="pathway">
    <text evidence="2 7">Amino-acid biosynthesis; L-arginine biosynthesis; L-arginine from L-ornithine and carbamoyl phosphate: step 3/3.</text>
</comment>
<dbReference type="EC" id="4.3.2.1" evidence="3 7"/>
<dbReference type="Gene3D" id="1.20.200.10">
    <property type="entry name" value="Fumarase/aspartase (Central domain)"/>
    <property type="match status" value="1"/>
</dbReference>
<dbReference type="UniPathway" id="UPA00068">
    <property type="reaction ID" value="UER00114"/>
</dbReference>
<dbReference type="NCBIfam" id="TIGR00838">
    <property type="entry name" value="argH"/>
    <property type="match status" value="1"/>
</dbReference>
<evidence type="ECO:0000256" key="5">
    <source>
        <dbReference type="ARBA" id="ARBA00022605"/>
    </source>
</evidence>
<dbReference type="Pfam" id="PF14698">
    <property type="entry name" value="ASL_C2"/>
    <property type="match status" value="1"/>
</dbReference>
<dbReference type="InterPro" id="IPR000362">
    <property type="entry name" value="Fumarate_lyase_fam"/>
</dbReference>
<dbReference type="PRINTS" id="PR00149">
    <property type="entry name" value="FUMRATELYASE"/>
</dbReference>
<name>A0A7U4QJF9_DESA2</name>
<dbReference type="GO" id="GO:0005829">
    <property type="term" value="C:cytosol"/>
    <property type="evidence" value="ECO:0007669"/>
    <property type="project" value="TreeGrafter"/>
</dbReference>
<comment type="similarity">
    <text evidence="7">Belongs to the lyase 1 family. Argininosuccinate lyase subfamily.</text>
</comment>
<evidence type="ECO:0000313" key="11">
    <source>
        <dbReference type="Proteomes" id="UP000070560"/>
    </source>
</evidence>
<dbReference type="PANTHER" id="PTHR43814">
    <property type="entry name" value="ARGININOSUCCINATE LYASE"/>
    <property type="match status" value="1"/>
</dbReference>
<feature type="domain" description="Argininosuccinate lyase C-terminal" evidence="9">
    <location>
        <begin position="364"/>
        <end position="431"/>
    </location>
</feature>
<proteinExistence type="inferred from homology"/>
<dbReference type="PROSITE" id="PS00163">
    <property type="entry name" value="FUMARATE_LYASES"/>
    <property type="match status" value="1"/>
</dbReference>
<keyword evidence="5 7" id="KW-0028">Amino-acid biosynthesis</keyword>
<evidence type="ECO:0000256" key="1">
    <source>
        <dbReference type="ARBA" id="ARBA00000985"/>
    </source>
</evidence>
<accession>A0A7U4QJF9</accession>
<dbReference type="FunFam" id="1.20.200.10:FF:000002">
    <property type="entry name" value="Argininosuccinate lyase"/>
    <property type="match status" value="1"/>
</dbReference>
<dbReference type="InterPro" id="IPR024083">
    <property type="entry name" value="Fumarase/histidase_N"/>
</dbReference>
<keyword evidence="4 7" id="KW-0055">Arginine biosynthesis</keyword>